<sequence length="978" mass="111765">MASGTRKSGRFSSEAPDNTIADIWVYSQRQAAGQFDPEEMNRNVDRRRQLRNEGSNRQSFGTLLTENQSPKTRSQQRSANVNVQRSLQLLDEAVGTPGPLLRSARKTPLKHSSYTPKPIPTSAKFDVSATLGATPGQSMMMGTPMSLSQISRVGESFSDSLGFTPLRTGAQEPHGMDEDITTTNVALLLEEDPGLAASTGLFGDFLQAVKDHPAEPQVFDLIKSYTQVCSEQVVLLKKLINRATPGHSRFTKTIDVLNILEQEKNTWALVGSLFRDRLETEVKGDQEDMIVDQLGKKMSEKEIVDRLYETDHSLRQGQLVIDWLEQVAAGELENYYDKVEFFSDQSVTWENTLHSLQQRAGAVPAGYDRPIVDKMDPDAPVRQKRPLADLDQEDEGRLLKYIFVYIRAGQLDEAQRLCSKCGQAWRAATLEGWRLYHDPNYHSLGPGGEVSAVEGNPYRDVWKAVCWRMAQEDRFNLYEKATYAALSGNLKELLPACETWEDCLWAYFKCMVDARVEQEIRVATMTDRPLEQLPGAFWDKMLTPQAIFQEIQASDNDEVRLEANEKYHIIQKYIILDDVPGLIEEMYSWLSNSGIKPPHHLIRFMAHLVLFLRTIGKTTKEEMCTFILESYVMSLIEEKHTTLVAHYVSTLPQDLQLEWYARFLQGIEDREARQQCLALAEEAGLDIPNITKLVVEKIRTKGPDFKIDRDAALEAATTEEDHQKIEAIDWLVFDPSQRAEAVRQANAVMRTFIALKKHAAAREVFSKIPPGSIDIIYRNCQMQHGTTELPAEDDNAIREYLCHKAYLDAHDSFNDWFEHYHNAKPSKPDVPQKASFTERVAFEHREKQYEADMDRWRRSLELQTKTTVERIYNVLLFVDGGWMADQRQDGPKDMNRLHQMRLLRQLCLPTMCFLLHSVLHATEQYKECLQLADTVATEQHGLYKVFRKDELQKLLQLLRDSSIALLDCNLDPLGYDMK</sequence>
<keyword evidence="11 18" id="KW-0811">Translocation</keyword>
<evidence type="ECO:0000256" key="2">
    <source>
        <dbReference type="ARBA" id="ARBA00009510"/>
    </source>
</evidence>
<keyword evidence="5" id="KW-0488">Methylation</keyword>
<dbReference type="KEGG" id="lak:106180839"/>
<evidence type="ECO:0000256" key="1">
    <source>
        <dbReference type="ARBA" id="ARBA00004629"/>
    </source>
</evidence>
<keyword evidence="8" id="KW-0995">Kinetochore</keyword>
<dbReference type="AlphaFoldDB" id="A0A1S3KD63"/>
<dbReference type="GO" id="GO:0031080">
    <property type="term" value="C:nuclear pore outer ring"/>
    <property type="evidence" value="ECO:0007669"/>
    <property type="project" value="TreeGrafter"/>
</dbReference>
<keyword evidence="6" id="KW-0597">Phosphoprotein</keyword>
<dbReference type="GO" id="GO:0006606">
    <property type="term" value="P:protein import into nucleus"/>
    <property type="evidence" value="ECO:0007669"/>
    <property type="project" value="TreeGrafter"/>
</dbReference>
<evidence type="ECO:0000256" key="10">
    <source>
        <dbReference type="ARBA" id="ARBA00022990"/>
    </source>
</evidence>
<accession>A0A1S3KD63</accession>
<feature type="region of interest" description="Disordered" evidence="19">
    <location>
        <begin position="98"/>
        <end position="121"/>
    </location>
</feature>
<dbReference type="Proteomes" id="UP000085678">
    <property type="component" value="Unplaced"/>
</dbReference>
<dbReference type="Gene3D" id="1.20.190.50">
    <property type="match status" value="1"/>
</dbReference>
<dbReference type="InterPro" id="IPR007252">
    <property type="entry name" value="Nup84/Nup107"/>
</dbReference>
<evidence type="ECO:0000256" key="5">
    <source>
        <dbReference type="ARBA" id="ARBA00022481"/>
    </source>
</evidence>
<dbReference type="GO" id="GO:0000776">
    <property type="term" value="C:kinetochore"/>
    <property type="evidence" value="ECO:0007669"/>
    <property type="project" value="UniProtKB-KW"/>
</dbReference>
<protein>
    <recommendedName>
        <fullName evidence="18">Nuclear pore complex protein</fullName>
    </recommendedName>
</protein>
<evidence type="ECO:0000256" key="14">
    <source>
        <dbReference type="ARBA" id="ARBA00023242"/>
    </source>
</evidence>
<proteinExistence type="inferred from homology"/>
<evidence type="ECO:0000256" key="11">
    <source>
        <dbReference type="ARBA" id="ARBA00023010"/>
    </source>
</evidence>
<keyword evidence="12 18" id="KW-0906">Nuclear pore complex</keyword>
<keyword evidence="14 18" id="KW-0539">Nucleus</keyword>
<dbReference type="GO" id="GO:0006406">
    <property type="term" value="P:mRNA export from nucleus"/>
    <property type="evidence" value="ECO:0007669"/>
    <property type="project" value="TreeGrafter"/>
</dbReference>
<dbReference type="PANTHER" id="PTHR13003">
    <property type="entry name" value="NUP107-RELATED"/>
    <property type="match status" value="1"/>
</dbReference>
<dbReference type="RefSeq" id="XP_013420437.1">
    <property type="nucleotide sequence ID" value="XM_013564983.2"/>
</dbReference>
<keyword evidence="3 18" id="KW-0813">Transport</keyword>
<evidence type="ECO:0000256" key="7">
    <source>
        <dbReference type="ARBA" id="ARBA00022816"/>
    </source>
</evidence>
<evidence type="ECO:0000256" key="4">
    <source>
        <dbReference type="ARBA" id="ARBA00022454"/>
    </source>
</evidence>
<name>A0A1S3KD63_LINAN</name>
<evidence type="ECO:0000256" key="13">
    <source>
        <dbReference type="ARBA" id="ARBA00023136"/>
    </source>
</evidence>
<feature type="compositionally biased region" description="Polar residues" evidence="19">
    <location>
        <begin position="52"/>
        <end position="80"/>
    </location>
</feature>
<dbReference type="OrthoDB" id="3098at2759"/>
<keyword evidence="9" id="KW-0653">Protein transport</keyword>
<reference evidence="21" key="1">
    <citation type="submission" date="2025-08" db="UniProtKB">
        <authorList>
            <consortium name="RefSeq"/>
        </authorList>
    </citation>
    <scope>IDENTIFICATION</scope>
    <source>
        <tissue evidence="21">Gonads</tissue>
    </source>
</reference>
<evidence type="ECO:0000256" key="18">
    <source>
        <dbReference type="RuleBase" id="RU365072"/>
    </source>
</evidence>
<evidence type="ECO:0000256" key="17">
    <source>
        <dbReference type="ARBA" id="ARBA00063956"/>
    </source>
</evidence>
<keyword evidence="10" id="KW-0007">Acetylation</keyword>
<evidence type="ECO:0000256" key="16">
    <source>
        <dbReference type="ARBA" id="ARBA00056880"/>
    </source>
</evidence>
<dbReference type="GeneID" id="106180839"/>
<keyword evidence="13 18" id="KW-0472">Membrane</keyword>
<evidence type="ECO:0000256" key="15">
    <source>
        <dbReference type="ARBA" id="ARBA00023328"/>
    </source>
</evidence>
<evidence type="ECO:0000256" key="12">
    <source>
        <dbReference type="ARBA" id="ARBA00023132"/>
    </source>
</evidence>
<comment type="subcellular location">
    <subcellularLocation>
        <location evidence="1">Chromosome</location>
        <location evidence="1">Centromere</location>
        <location evidence="1">Kinetochore</location>
    </subcellularLocation>
    <subcellularLocation>
        <location evidence="18">Nucleus</location>
        <location evidence="18">Nuclear pore complex</location>
    </subcellularLocation>
    <subcellularLocation>
        <location evidence="18">Nucleus membrane</location>
    </subcellularLocation>
</comment>
<evidence type="ECO:0000256" key="8">
    <source>
        <dbReference type="ARBA" id="ARBA00022838"/>
    </source>
</evidence>
<dbReference type="PANTHER" id="PTHR13003:SF2">
    <property type="entry name" value="NUCLEAR PORE COMPLEX PROTEIN NUP107"/>
    <property type="match status" value="1"/>
</dbReference>
<dbReference type="GO" id="GO:0017056">
    <property type="term" value="F:structural constituent of nuclear pore"/>
    <property type="evidence" value="ECO:0007669"/>
    <property type="project" value="UniProtKB-UniRule"/>
</dbReference>
<dbReference type="FunFam" id="1.10.3450.20:FF:000001">
    <property type="entry name" value="Nuclear pore complex protein"/>
    <property type="match status" value="1"/>
</dbReference>
<dbReference type="InParanoid" id="A0A1S3KD63"/>
<feature type="region of interest" description="Disordered" evidence="19">
    <location>
        <begin position="51"/>
        <end position="80"/>
    </location>
</feature>
<organism evidence="20 21">
    <name type="scientific">Lingula anatina</name>
    <name type="common">Brachiopod</name>
    <name type="synonym">Lingula unguis</name>
    <dbReference type="NCBI Taxonomy" id="7574"/>
    <lineage>
        <taxon>Eukaryota</taxon>
        <taxon>Metazoa</taxon>
        <taxon>Spiralia</taxon>
        <taxon>Lophotrochozoa</taxon>
        <taxon>Brachiopoda</taxon>
        <taxon>Linguliformea</taxon>
        <taxon>Lingulata</taxon>
        <taxon>Lingulida</taxon>
        <taxon>Linguloidea</taxon>
        <taxon>Lingulidae</taxon>
        <taxon>Lingula</taxon>
    </lineage>
</organism>
<dbReference type="STRING" id="7574.A0A1S3KD63"/>
<comment type="function">
    <text evidence="16">Plays a role in the nuclear pore complex (NPC) assembly and/or maintenance. Required for the assembly of peripheral proteins into the NPC. May anchor NUP62 to the NPC. Involved in nephrogenesis.</text>
</comment>
<dbReference type="GO" id="GO:0000973">
    <property type="term" value="P:post-transcriptional tethering of RNA polymerase II gene DNA at nuclear periphery"/>
    <property type="evidence" value="ECO:0007669"/>
    <property type="project" value="TreeGrafter"/>
</dbReference>
<dbReference type="GO" id="GO:0031965">
    <property type="term" value="C:nuclear membrane"/>
    <property type="evidence" value="ECO:0007669"/>
    <property type="project" value="UniProtKB-SubCell"/>
</dbReference>
<evidence type="ECO:0000256" key="19">
    <source>
        <dbReference type="SAM" id="MobiDB-lite"/>
    </source>
</evidence>
<dbReference type="FunCoup" id="A0A1S3KD63">
    <property type="interactions" value="2237"/>
</dbReference>
<evidence type="ECO:0000256" key="6">
    <source>
        <dbReference type="ARBA" id="ARBA00022553"/>
    </source>
</evidence>
<comment type="subunit">
    <text evidence="17">Part of the nuclear pore complex (NPC). Forms part of the Nup160 subcomplex in the nuclear pore which is composed of NUP160, NUP133, NUP107 and Nup96; this complex plays a role in RNA export and in tethering Nup98 and NUP153 to the nucleus. Does not interact with TPR. Interacts with ZNF106.</text>
</comment>
<keyword evidence="15" id="KW-0137">Centromere</keyword>
<comment type="similarity">
    <text evidence="2 18">Belongs to the nucleoporin Nup84/Nup107 family.</text>
</comment>
<keyword evidence="7" id="KW-0509">mRNA transport</keyword>
<comment type="function">
    <text evidence="18">Functions as a component of the nuclear pore complex (NPC).</text>
</comment>
<keyword evidence="20" id="KW-1185">Reference proteome</keyword>
<evidence type="ECO:0000256" key="3">
    <source>
        <dbReference type="ARBA" id="ARBA00022448"/>
    </source>
</evidence>
<dbReference type="FunFam" id="1.20.190.50:FF:000001">
    <property type="entry name" value="Nuclear pore complex protein"/>
    <property type="match status" value="1"/>
</dbReference>
<gene>
    <name evidence="21" type="primary">LOC106180839</name>
</gene>
<dbReference type="Gene3D" id="1.10.3450.20">
    <property type="match status" value="1"/>
</dbReference>
<dbReference type="Pfam" id="PF04121">
    <property type="entry name" value="Nup84_Nup100"/>
    <property type="match status" value="1"/>
</dbReference>
<keyword evidence="4" id="KW-0158">Chromosome</keyword>
<evidence type="ECO:0000313" key="21">
    <source>
        <dbReference type="RefSeq" id="XP_013420437.1"/>
    </source>
</evidence>
<evidence type="ECO:0000256" key="9">
    <source>
        <dbReference type="ARBA" id="ARBA00022927"/>
    </source>
</evidence>
<evidence type="ECO:0000313" key="20">
    <source>
        <dbReference type="Proteomes" id="UP000085678"/>
    </source>
</evidence>